<evidence type="ECO:0000256" key="7">
    <source>
        <dbReference type="SAM" id="MobiDB-lite"/>
    </source>
</evidence>
<evidence type="ECO:0000313" key="14">
    <source>
        <dbReference type="EMBL" id="CAD7076681.1"/>
    </source>
</evidence>
<dbReference type="Proteomes" id="UP000594454">
    <property type="component" value="Chromosome 1"/>
</dbReference>
<evidence type="ECO:0000259" key="11">
    <source>
        <dbReference type="Pfam" id="PF24498"/>
    </source>
</evidence>
<feature type="region of interest" description="Disordered" evidence="7">
    <location>
        <begin position="1481"/>
        <end position="1506"/>
    </location>
</feature>
<name>A0A7R8UA08_HERIL</name>
<feature type="compositionally biased region" description="Polar residues" evidence="7">
    <location>
        <begin position="1419"/>
        <end position="1447"/>
    </location>
</feature>
<feature type="domain" description="TMEM131L third Ig-like" evidence="11">
    <location>
        <begin position="394"/>
        <end position="484"/>
    </location>
</feature>
<dbReference type="PANTHER" id="PTHR22050">
    <property type="entry name" value="RW1 PROTEIN HOMOLOG"/>
    <property type="match status" value="1"/>
</dbReference>
<keyword evidence="4 8" id="KW-0732">Signal</keyword>
<dbReference type="InterPro" id="IPR057593">
    <property type="entry name" value="TMEM131H_Ig_3"/>
</dbReference>
<keyword evidence="15" id="KW-1185">Reference proteome</keyword>
<comment type="subcellular location">
    <subcellularLocation>
        <location evidence="1">Membrane</location>
        <topology evidence="1">Single-pass type I membrane protein</topology>
    </subcellularLocation>
</comment>
<feature type="region of interest" description="Disordered" evidence="7">
    <location>
        <begin position="1627"/>
        <end position="1701"/>
    </location>
</feature>
<dbReference type="InterPro" id="IPR039877">
    <property type="entry name" value="TMEM131-like"/>
</dbReference>
<feature type="compositionally biased region" description="Basic and acidic residues" evidence="7">
    <location>
        <begin position="1209"/>
        <end position="1228"/>
    </location>
</feature>
<comment type="similarity">
    <text evidence="2">Belongs to the TMEM131 family.</text>
</comment>
<dbReference type="Pfam" id="PF24501">
    <property type="entry name" value="Ig_TMEM131L_5"/>
    <property type="match status" value="1"/>
</dbReference>
<dbReference type="Pfam" id="PF24498">
    <property type="entry name" value="Ig_TMEM131L_3"/>
    <property type="match status" value="1"/>
</dbReference>
<evidence type="ECO:0000313" key="15">
    <source>
        <dbReference type="Proteomes" id="UP000594454"/>
    </source>
</evidence>
<dbReference type="PANTHER" id="PTHR22050:SF0">
    <property type="entry name" value="TRANSMEMBRANE PROTEIN 131 HOMOLOG"/>
    <property type="match status" value="1"/>
</dbReference>
<keyword evidence="5" id="KW-1133">Transmembrane helix</keyword>
<gene>
    <name evidence="14" type="ORF">HERILL_LOCUS81</name>
</gene>
<dbReference type="Pfam" id="PF12371">
    <property type="entry name" value="TMEM131_like_N"/>
    <property type="match status" value="1"/>
</dbReference>
<dbReference type="Gene3D" id="2.60.40.10">
    <property type="entry name" value="Immunoglobulins"/>
    <property type="match status" value="1"/>
</dbReference>
<feature type="region of interest" description="Disordered" evidence="7">
    <location>
        <begin position="1207"/>
        <end position="1447"/>
    </location>
</feature>
<accession>A0A7R8UA08</accession>
<feature type="chain" id="PRO_5031074721" description="Transmembrane protein 131" evidence="8">
    <location>
        <begin position="16"/>
        <end position="1701"/>
    </location>
</feature>
<feature type="compositionally biased region" description="Basic and acidic residues" evidence="7">
    <location>
        <begin position="1305"/>
        <end position="1322"/>
    </location>
</feature>
<evidence type="ECO:0000259" key="12">
    <source>
        <dbReference type="Pfam" id="PF24501"/>
    </source>
</evidence>
<feature type="compositionally biased region" description="Low complexity" evidence="7">
    <location>
        <begin position="1398"/>
        <end position="1418"/>
    </location>
</feature>
<proteinExistence type="inferred from homology"/>
<feature type="domain" description="TMEM131 homolog third Ig-like" evidence="13">
    <location>
        <begin position="279"/>
        <end position="362"/>
    </location>
</feature>
<evidence type="ECO:0000256" key="8">
    <source>
        <dbReference type="SAM" id="SignalP"/>
    </source>
</evidence>
<dbReference type="OMA" id="MATHITR"/>
<dbReference type="InterPro" id="IPR055435">
    <property type="entry name" value="Ig_TMEM131L_3"/>
</dbReference>
<dbReference type="EMBL" id="LR899009">
    <property type="protein sequence ID" value="CAD7076681.1"/>
    <property type="molecule type" value="Genomic_DNA"/>
</dbReference>
<evidence type="ECO:0000256" key="3">
    <source>
        <dbReference type="ARBA" id="ARBA00022692"/>
    </source>
</evidence>
<keyword evidence="3" id="KW-0812">Transmembrane</keyword>
<dbReference type="InterPro" id="IPR013783">
    <property type="entry name" value="Ig-like_fold"/>
</dbReference>
<dbReference type="FunCoup" id="A0A7R8UA08">
    <property type="interactions" value="2015"/>
</dbReference>
<dbReference type="Pfam" id="PF24495">
    <property type="entry name" value="Ig_TMEM131_2"/>
    <property type="match status" value="1"/>
</dbReference>
<feature type="compositionally biased region" description="Basic and acidic residues" evidence="7">
    <location>
        <begin position="1481"/>
        <end position="1490"/>
    </location>
</feature>
<evidence type="ECO:0000259" key="9">
    <source>
        <dbReference type="Pfam" id="PF12371"/>
    </source>
</evidence>
<evidence type="ECO:0000256" key="5">
    <source>
        <dbReference type="ARBA" id="ARBA00022989"/>
    </source>
</evidence>
<keyword evidence="6" id="KW-0472">Membrane</keyword>
<dbReference type="InParanoid" id="A0A7R8UA08"/>
<feature type="domain" description="TMEM131L fifth Ig-like" evidence="12">
    <location>
        <begin position="954"/>
        <end position="1018"/>
    </location>
</feature>
<reference evidence="14 15" key="1">
    <citation type="submission" date="2020-11" db="EMBL/GenBank/DDBJ databases">
        <authorList>
            <person name="Wallbank WR R."/>
            <person name="Pardo Diaz C."/>
            <person name="Kozak K."/>
            <person name="Martin S."/>
            <person name="Jiggins C."/>
            <person name="Moest M."/>
            <person name="Warren A I."/>
            <person name="Generalovic N T."/>
            <person name="Byers J.R.P. K."/>
            <person name="Montejo-Kovacevich G."/>
            <person name="Yen C E."/>
        </authorList>
    </citation>
    <scope>NUCLEOTIDE SEQUENCE [LARGE SCALE GENOMIC DNA]</scope>
</reference>
<dbReference type="InterPro" id="IPR056311">
    <property type="entry name" value="TMEM131_Ig_2"/>
</dbReference>
<evidence type="ECO:0008006" key="16">
    <source>
        <dbReference type="Google" id="ProtNLM"/>
    </source>
</evidence>
<feature type="compositionally biased region" description="Polar residues" evidence="7">
    <location>
        <begin position="1229"/>
        <end position="1241"/>
    </location>
</feature>
<dbReference type="OrthoDB" id="168404at2759"/>
<evidence type="ECO:0000256" key="4">
    <source>
        <dbReference type="ARBA" id="ARBA00022729"/>
    </source>
</evidence>
<feature type="compositionally biased region" description="Low complexity" evidence="7">
    <location>
        <begin position="1168"/>
        <end position="1183"/>
    </location>
</feature>
<dbReference type="InterPro" id="IPR055437">
    <property type="entry name" value="TMEM131L_Ig_5"/>
</dbReference>
<evidence type="ECO:0000256" key="2">
    <source>
        <dbReference type="ARBA" id="ARBA00006682"/>
    </source>
</evidence>
<dbReference type="GO" id="GO:0016020">
    <property type="term" value="C:membrane"/>
    <property type="evidence" value="ECO:0007669"/>
    <property type="project" value="UniProtKB-SubCell"/>
</dbReference>
<protein>
    <recommendedName>
        <fullName evidence="16">Transmembrane protein 131</fullName>
    </recommendedName>
</protein>
<feature type="domain" description="Transmembrane protein 131-like N-terminal" evidence="9">
    <location>
        <begin position="60"/>
        <end position="142"/>
    </location>
</feature>
<dbReference type="Pfam" id="PF24502">
    <property type="entry name" value="Ig_TMEM131homol_3rd"/>
    <property type="match status" value="1"/>
</dbReference>
<feature type="compositionally biased region" description="Low complexity" evidence="7">
    <location>
        <begin position="1648"/>
        <end position="1667"/>
    </location>
</feature>
<evidence type="ECO:0000259" key="13">
    <source>
        <dbReference type="Pfam" id="PF24502"/>
    </source>
</evidence>
<organism evidence="14 15">
    <name type="scientific">Hermetia illucens</name>
    <name type="common">Black soldier fly</name>
    <dbReference type="NCBI Taxonomy" id="343691"/>
    <lineage>
        <taxon>Eukaryota</taxon>
        <taxon>Metazoa</taxon>
        <taxon>Ecdysozoa</taxon>
        <taxon>Arthropoda</taxon>
        <taxon>Hexapoda</taxon>
        <taxon>Insecta</taxon>
        <taxon>Pterygota</taxon>
        <taxon>Neoptera</taxon>
        <taxon>Endopterygota</taxon>
        <taxon>Diptera</taxon>
        <taxon>Brachycera</taxon>
        <taxon>Stratiomyomorpha</taxon>
        <taxon>Stratiomyidae</taxon>
        <taxon>Hermetiinae</taxon>
        <taxon>Hermetia</taxon>
    </lineage>
</organism>
<evidence type="ECO:0000256" key="6">
    <source>
        <dbReference type="ARBA" id="ARBA00023136"/>
    </source>
</evidence>
<evidence type="ECO:0000259" key="10">
    <source>
        <dbReference type="Pfam" id="PF24495"/>
    </source>
</evidence>
<dbReference type="InterPro" id="IPR022113">
    <property type="entry name" value="TMEM131L_N"/>
</dbReference>
<feature type="domain" description="TMEM131 second Ig-like" evidence="10">
    <location>
        <begin position="159"/>
        <end position="248"/>
    </location>
</feature>
<feature type="compositionally biased region" description="Polar residues" evidence="7">
    <location>
        <begin position="1339"/>
        <end position="1351"/>
    </location>
</feature>
<feature type="signal peptide" evidence="8">
    <location>
        <begin position="1"/>
        <end position="15"/>
    </location>
</feature>
<sequence length="1701" mass="189267">MFVLTLLMALQGVFIGGHMVKSNVHHEIETAEQLIAKNAKIVAEEAIATQANQDFLRSIAFHPSSVDFGTWSIGTARSYLVTLINKNSNKSVHLSSISGSTQEFYSSFFEDKVVPPQGNTTFNVVFLPRGYGPVETDLFIHTSFGQARLSVKGEGRECPYRIKSLIGIKAPFNATISPEILMYNPHPRPIQILEIYSSGGQFQLELPSGGQEGPQALWEIPPHTTKPIIRIRFHAIQPGNHTAFIRIKISEAQEQDEQREENILVIPVEIEIGEDSGLYSPNPVMDFGRLTTADNEKSLTVNLVNSGKHTYQDLEYHVNDVEGLIELDESDLTLRIHPELAEHDVNINGILLVRMWRYAQSNGDNKSLRKYVELSIGLKAEIYRGSLEFQSNRTVFITGTKNYARGAREFPVHNKFSIPVAVLNITLEDKHTRVVRISEFEPTIVPPNEIVNIFKISVLDETANFKTNLRIATNLSSFELPVVVCSGLLKRYTSLDSINLTPLPEDNVLNFGAIQHQDLSHYGYILLHNPNPVPIPLLKWNFTSQKGVYYQAMFLGCTSSLNSPTLDDSDDINVPVHKRFSFCMNVTSQGVAAFELAVQSYAVKSFTAVFQIWTEFEEIATTINFVVVRGRLEVDQSRLHFAECFPGKRCSADISIHSTFVKNMQVNSITVSVPGLIFEYHTQDGLPEIIANSVTDIGRIHFDPKSVCGKRCYIFQDGPGSDTEVESLELDEAELRRRTELFRRFKYNLQMITFTLNTSEVRQYEFNSTVDIIWPKLVKNHQILPTIEIGQSYNGEILISNPSSRMVRVEIELADPNKAKSTSLSLPLEVIDNCVYCYLTDEPVFKLGHGANRRMQLSIQPNSATPVPIKFIGNVAGQFSTLLHIYNNLTLYEAVWVTAKAVQPQFRFGNRKPGSTTPLLFEVNEKHLVNCERNAVQPTEPLLVSTKRTFTARNTGEVPIMVEKFIINDNECEGYGFRILDCSSFELKANSSRKVDIAFTPDFTMTRISQPLLIKTNLSSEVNYTLLATVPASSLELCSKAVQRPFWEGHLKKMSVGVLIVAFVFVLIAACIDSDKVLKDHVQNISKDKGPMQPPLDLRNIGIKQSQTEEQTVQGDSITNIVERNANKFTVANIKKRNIKRGSFTPPATVQGKEKSWAEELAKKIRNVSSTTSSSSSSVSSVSPKPTILSKAIQTVSSSAASVATALAKPKDEKVSAQRKSTGKEQFEANKTTIPDKSPQSETEKKSSLKSDLVTPLVEARKQKLLVKKSRSAPMEAVSKETDHPAVTFASKPSEKLSSRSTKSSPKDKSDSQQNLCEKKVVEISSDVTSPGVSKRDSPTGNADRTSPRHNTQQKKFGKTPGRERKKEPSSQASSKRKVPKFKGTAFQFTAPLGGGSSSNNSSPTTPSTSTVGTVNTPWDSSQNTSFSNVVAQKSPKSTDESMQTYSDCGLKPMFDETDQDTNNNNHDWNEADLKNHETFGTDTEEKRNSGDLGPIGTKKSPSSTPVWEPFINNNIHRPTASLSSQHSSNTSFFSSHFPIGASFDYTSQFLGGTSGLLDHVFAESQHFDNVPPNELLLTWLQQERLRAAAGWNASSNRTWTPMGYQDDPLPTSSTNDQMHVWQPAVPTVVRPPPGLPLRSNRGSPIHQQQQMQSQLPQTQQQSPTQSDGNLTNSVDPLQPYHPYSSFNSIWSDPWNKQEKE</sequence>
<evidence type="ECO:0000256" key="1">
    <source>
        <dbReference type="ARBA" id="ARBA00004479"/>
    </source>
</evidence>
<feature type="region of interest" description="Disordered" evidence="7">
    <location>
        <begin position="1167"/>
        <end position="1186"/>
    </location>
</feature>